<dbReference type="EMBL" id="VIWP01000003">
    <property type="protein sequence ID" value="TWF54494.1"/>
    <property type="molecule type" value="Genomic_DNA"/>
</dbReference>
<organism evidence="1 2">
    <name type="scientific">Neorhizobium alkalisoli</name>
    <dbReference type="NCBI Taxonomy" id="528178"/>
    <lineage>
        <taxon>Bacteria</taxon>
        <taxon>Pseudomonadati</taxon>
        <taxon>Pseudomonadota</taxon>
        <taxon>Alphaproteobacteria</taxon>
        <taxon>Hyphomicrobiales</taxon>
        <taxon>Rhizobiaceae</taxon>
        <taxon>Rhizobium/Agrobacterium group</taxon>
        <taxon>Neorhizobium</taxon>
    </lineage>
</organism>
<proteinExistence type="predicted"/>
<name>A0A561QVU1_9HYPH</name>
<accession>A0A561QVU1</accession>
<evidence type="ECO:0000313" key="1">
    <source>
        <dbReference type="EMBL" id="TWF54494.1"/>
    </source>
</evidence>
<sequence length="48" mass="5045">MLEHGEEGLSVSTMPIDTLLKELRSGLIGQALHVSSIMLALQAAGRLG</sequence>
<dbReference type="AlphaFoldDB" id="A0A561QVU1"/>
<protein>
    <submittedName>
        <fullName evidence="1">Uncharacterized protein</fullName>
    </submittedName>
</protein>
<keyword evidence="2" id="KW-1185">Reference proteome</keyword>
<reference evidence="1 2" key="1">
    <citation type="submission" date="2019-06" db="EMBL/GenBank/DDBJ databases">
        <title>Sorghum-associated microbial communities from plants grown in Nebraska, USA.</title>
        <authorList>
            <person name="Schachtman D."/>
        </authorList>
    </citation>
    <scope>NUCLEOTIDE SEQUENCE [LARGE SCALE GENOMIC DNA]</scope>
    <source>
        <strain evidence="1 2">1225</strain>
    </source>
</reference>
<evidence type="ECO:0000313" key="2">
    <source>
        <dbReference type="Proteomes" id="UP000320653"/>
    </source>
</evidence>
<comment type="caution">
    <text evidence="1">The sequence shown here is derived from an EMBL/GenBank/DDBJ whole genome shotgun (WGS) entry which is preliminary data.</text>
</comment>
<dbReference type="RefSeq" id="WP_246690753.1">
    <property type="nucleotide sequence ID" value="NZ_VIWP01000003.1"/>
</dbReference>
<gene>
    <name evidence="1" type="ORF">FHW37_103362</name>
</gene>
<dbReference type="Proteomes" id="UP000320653">
    <property type="component" value="Unassembled WGS sequence"/>
</dbReference>